<gene>
    <name evidence="2" type="ORF">BCR41DRAFT_401917</name>
</gene>
<dbReference type="AlphaFoldDB" id="A0A1Y2G7V8"/>
<sequence length="53" mass="5672">MTNFVNTADDELYKGLEAQRTALKRNDSSNIKTESGGSDNVISQPRAQNSGAA</sequence>
<accession>A0A1Y2G7V8</accession>
<feature type="region of interest" description="Disordered" evidence="1">
    <location>
        <begin position="24"/>
        <end position="53"/>
    </location>
</feature>
<proteinExistence type="predicted"/>
<dbReference type="RefSeq" id="XP_021875737.1">
    <property type="nucleotide sequence ID" value="XM_022029262.1"/>
</dbReference>
<dbReference type="GeneID" id="33571105"/>
<comment type="caution">
    <text evidence="2">The sequence shown here is derived from an EMBL/GenBank/DDBJ whole genome shotgun (WGS) entry which is preliminary data.</text>
</comment>
<dbReference type="EMBL" id="MCFF01000071">
    <property type="protein sequence ID" value="ORY98326.1"/>
    <property type="molecule type" value="Genomic_DNA"/>
</dbReference>
<evidence type="ECO:0000313" key="3">
    <source>
        <dbReference type="Proteomes" id="UP000193648"/>
    </source>
</evidence>
<protein>
    <submittedName>
        <fullName evidence="2">Uncharacterized protein</fullName>
    </submittedName>
</protein>
<evidence type="ECO:0000256" key="1">
    <source>
        <dbReference type="SAM" id="MobiDB-lite"/>
    </source>
</evidence>
<name>A0A1Y2G7V8_9FUNG</name>
<organism evidence="2 3">
    <name type="scientific">Lobosporangium transversale</name>
    <dbReference type="NCBI Taxonomy" id="64571"/>
    <lineage>
        <taxon>Eukaryota</taxon>
        <taxon>Fungi</taxon>
        <taxon>Fungi incertae sedis</taxon>
        <taxon>Mucoromycota</taxon>
        <taxon>Mortierellomycotina</taxon>
        <taxon>Mortierellomycetes</taxon>
        <taxon>Mortierellales</taxon>
        <taxon>Mortierellaceae</taxon>
        <taxon>Lobosporangium</taxon>
    </lineage>
</organism>
<dbReference type="InParanoid" id="A0A1Y2G7V8"/>
<reference evidence="2 3" key="1">
    <citation type="submission" date="2016-07" db="EMBL/GenBank/DDBJ databases">
        <title>Pervasive Adenine N6-methylation of Active Genes in Fungi.</title>
        <authorList>
            <consortium name="DOE Joint Genome Institute"/>
            <person name="Mondo S.J."/>
            <person name="Dannebaum R.O."/>
            <person name="Kuo R.C."/>
            <person name="Labutti K."/>
            <person name="Haridas S."/>
            <person name="Kuo A."/>
            <person name="Salamov A."/>
            <person name="Ahrendt S.R."/>
            <person name="Lipzen A."/>
            <person name="Sullivan W."/>
            <person name="Andreopoulos W.B."/>
            <person name="Clum A."/>
            <person name="Lindquist E."/>
            <person name="Daum C."/>
            <person name="Ramamoorthy G.K."/>
            <person name="Gryganskyi A."/>
            <person name="Culley D."/>
            <person name="Magnuson J.K."/>
            <person name="James T.Y."/>
            <person name="O'Malley M.A."/>
            <person name="Stajich J.E."/>
            <person name="Spatafora J.W."/>
            <person name="Visel A."/>
            <person name="Grigoriev I.V."/>
        </authorList>
    </citation>
    <scope>NUCLEOTIDE SEQUENCE [LARGE SCALE GENOMIC DNA]</scope>
    <source>
        <strain evidence="2 3">NRRL 3116</strain>
    </source>
</reference>
<feature type="compositionally biased region" description="Polar residues" evidence="1">
    <location>
        <begin position="28"/>
        <end position="53"/>
    </location>
</feature>
<dbReference type="Proteomes" id="UP000193648">
    <property type="component" value="Unassembled WGS sequence"/>
</dbReference>
<evidence type="ECO:0000313" key="2">
    <source>
        <dbReference type="EMBL" id="ORY98326.1"/>
    </source>
</evidence>
<keyword evidence="3" id="KW-1185">Reference proteome</keyword>